<dbReference type="InterPro" id="IPR016181">
    <property type="entry name" value="Acyl_CoA_acyltransferase"/>
</dbReference>
<dbReference type="Proteomes" id="UP000256650">
    <property type="component" value="Unassembled WGS sequence"/>
</dbReference>
<sequence length="304" mass="35861">MQWKPLDIEDKELLTSFFTSCNILVSDLTFTNLYLWHYARHISWIILNDCLIIKTQYPNQNPFIFYPIHKQNDLGRKKQTILQLQEICKAKGLRFSIHSLSQVDKEELESLLPNTFDFIYREDRSDYIYSAPELIELKGKKYHKKKTHLNRFTERYAFTYEALNIENLDELITTYQSWFGKISDTASDGLKNEYIGIIESLKQFSKLDFKVGILRVEDKIIAFSFGEPLNSDTVVIHIEKADIEYQGAYQAINREFLAHEWSAYSYVNREEDLGIEGLRKAKQSYHPLFLQAKFDATLKMDFKK</sequence>
<dbReference type="PANTHER" id="PTHR41373">
    <property type="entry name" value="DUF2156 DOMAIN-CONTAINING PROTEIN"/>
    <property type="match status" value="1"/>
</dbReference>
<dbReference type="PIRSF" id="PIRSF018688">
    <property type="entry name" value="UCP018688"/>
    <property type="match status" value="1"/>
</dbReference>
<keyword evidence="3" id="KW-1185">Reference proteome</keyword>
<gene>
    <name evidence="2" type="ORF">CQA43_00930</name>
</gene>
<evidence type="ECO:0000313" key="3">
    <source>
        <dbReference type="Proteomes" id="UP000256650"/>
    </source>
</evidence>
<proteinExistence type="predicted"/>
<dbReference type="InterPro" id="IPR016732">
    <property type="entry name" value="UCP018688"/>
</dbReference>
<dbReference type="RefSeq" id="WP_115550740.1">
    <property type="nucleotide sequence ID" value="NZ_CAOOSM010000002.1"/>
</dbReference>
<dbReference type="AlphaFoldDB" id="A0A3D8IHK9"/>
<dbReference type="GeneID" id="82534859"/>
<accession>A0A3D8IHK9</accession>
<name>A0A3D8IHK9_9HELI</name>
<dbReference type="EMBL" id="NXLS01000001">
    <property type="protein sequence ID" value="RDU64406.1"/>
    <property type="molecule type" value="Genomic_DNA"/>
</dbReference>
<comment type="caution">
    <text evidence="2">The sequence shown here is derived from an EMBL/GenBank/DDBJ whole genome shotgun (WGS) entry which is preliminary data.</text>
</comment>
<dbReference type="PANTHER" id="PTHR41373:SF1">
    <property type="entry name" value="PHOSPHATIDYLGLYCEROL LYSYLTRANSFERASE C-TERMINAL DOMAIN-CONTAINING PROTEIN"/>
    <property type="match status" value="1"/>
</dbReference>
<feature type="domain" description="Phosphatidylglycerol lysyltransferase C-terminal" evidence="1">
    <location>
        <begin position="26"/>
        <end position="294"/>
    </location>
</feature>
<dbReference type="InterPro" id="IPR024320">
    <property type="entry name" value="LPG_synthase_C"/>
</dbReference>
<dbReference type="SUPFAM" id="SSF55729">
    <property type="entry name" value="Acyl-CoA N-acyltransferases (Nat)"/>
    <property type="match status" value="2"/>
</dbReference>
<evidence type="ECO:0000259" key="1">
    <source>
        <dbReference type="Pfam" id="PF09924"/>
    </source>
</evidence>
<protein>
    <recommendedName>
        <fullName evidence="1">Phosphatidylglycerol lysyltransferase C-terminal domain-containing protein</fullName>
    </recommendedName>
</protein>
<evidence type="ECO:0000313" key="2">
    <source>
        <dbReference type="EMBL" id="RDU64406.1"/>
    </source>
</evidence>
<organism evidence="2 3">
    <name type="scientific">Helicobacter ganmani</name>
    <dbReference type="NCBI Taxonomy" id="60246"/>
    <lineage>
        <taxon>Bacteria</taxon>
        <taxon>Pseudomonadati</taxon>
        <taxon>Campylobacterota</taxon>
        <taxon>Epsilonproteobacteria</taxon>
        <taxon>Campylobacterales</taxon>
        <taxon>Helicobacteraceae</taxon>
        <taxon>Helicobacter</taxon>
    </lineage>
</organism>
<dbReference type="OrthoDB" id="9765580at2"/>
<dbReference type="Gene3D" id="3.40.630.30">
    <property type="match status" value="1"/>
</dbReference>
<dbReference type="Pfam" id="PF09924">
    <property type="entry name" value="LPG_synthase_C"/>
    <property type="match status" value="1"/>
</dbReference>
<reference evidence="2 3" key="1">
    <citation type="submission" date="2018-04" db="EMBL/GenBank/DDBJ databases">
        <title>Novel Campyloabacter and Helicobacter Species and Strains.</title>
        <authorList>
            <person name="Mannion A.J."/>
            <person name="Shen Z."/>
            <person name="Fox J.G."/>
        </authorList>
    </citation>
    <scope>NUCLEOTIDE SEQUENCE [LARGE SCALE GENOMIC DNA]</scope>
    <source>
        <strain evidence="2 3">MIT 99-5101</strain>
    </source>
</reference>